<dbReference type="FunFam" id="3.20.20.140:FF:000004">
    <property type="entry name" value="N-acetylglucosamine-6-phosphate deacetylase"/>
    <property type="match status" value="1"/>
</dbReference>
<evidence type="ECO:0000256" key="5">
    <source>
        <dbReference type="ARBA" id="ARBA00022801"/>
    </source>
</evidence>
<feature type="binding site" evidence="11">
    <location>
        <position position="249"/>
    </location>
    <ligand>
        <name>substrate</name>
    </ligand>
</feature>
<dbReference type="NCBIfam" id="TIGR00221">
    <property type="entry name" value="nagA"/>
    <property type="match status" value="1"/>
</dbReference>
<feature type="binding site" evidence="12">
    <location>
        <position position="193"/>
    </location>
    <ligand>
        <name>Zn(2+)</name>
        <dbReference type="ChEBI" id="CHEBI:29105"/>
    </ligand>
</feature>
<dbReference type="InterPro" id="IPR011059">
    <property type="entry name" value="Metal-dep_hydrolase_composite"/>
</dbReference>
<feature type="binding site" evidence="11">
    <location>
        <position position="225"/>
    </location>
    <ligand>
        <name>substrate</name>
    </ligand>
</feature>
<dbReference type="InterPro" id="IPR032466">
    <property type="entry name" value="Metal_Hydrolase"/>
</dbReference>
<evidence type="ECO:0000313" key="15">
    <source>
        <dbReference type="Proteomes" id="UP000249808"/>
    </source>
</evidence>
<proteinExistence type="inferred from homology"/>
<evidence type="ECO:0000256" key="6">
    <source>
        <dbReference type="ARBA" id="ARBA00023277"/>
    </source>
</evidence>
<evidence type="ECO:0000256" key="8">
    <source>
        <dbReference type="ARBA" id="ARBA00060590"/>
    </source>
</evidence>
<keyword evidence="5 9" id="KW-0378">Hydrolase</keyword>
<feature type="binding site" evidence="12">
    <location>
        <position position="214"/>
    </location>
    <ligand>
        <name>Zn(2+)</name>
        <dbReference type="ChEBI" id="CHEBI:29105"/>
    </ligand>
</feature>
<dbReference type="Proteomes" id="UP000249808">
    <property type="component" value="Unassembled WGS sequence"/>
</dbReference>
<sequence length="382" mass="41892">MMRYVIKSKNIFTEEGIVDGYIVINNKKIEAIQTGLYSGEDSVCDYHDAYIMPGFIDIHIHGGYGEDAMDASFEGLKHLSKSLLSEGTTSFLPTTMTQSNDNIIQALQNIKNVHNDEYEGAEILGVHLEGPFISEEKIGAQNPKYVQQPNVEQLKTFQEQSGDLIKIITFAPEKEGAKEMIESFPEIIFSIGHSAATYEQAEQAVANGARHITHLYNGSSGFQHREPGVVGMALTNDNIHTELIVDGLHAHPASVKLAITAKGNEKFYLITDAMRAKGKPDGVYDLGGQAVTVKDGEARISSGALAGSVLKMNHGLKQLLEYSGKDLSELWRVTSLNQAIALKIDDSKGSIKEGKDADIVILDENFEVISTIKSGKRYEFKL</sequence>
<name>A0A327ZUE9_9STAP</name>
<feature type="binding site" evidence="11">
    <location>
        <begin position="305"/>
        <end position="307"/>
    </location>
    <ligand>
        <name>substrate</name>
    </ligand>
</feature>
<comment type="pathway">
    <text evidence="8">Amino-sugar metabolism; N-acetylneuraminate degradation; D-fructose 6-phosphate from N-acetylneuraminate: step 4/5.</text>
</comment>
<feature type="binding site" evidence="11">
    <location>
        <begin position="217"/>
        <end position="218"/>
    </location>
    <ligand>
        <name>substrate</name>
    </ligand>
</feature>
<evidence type="ECO:0000256" key="4">
    <source>
        <dbReference type="ARBA" id="ARBA00022723"/>
    </source>
</evidence>
<dbReference type="InterPro" id="IPR006680">
    <property type="entry name" value="Amidohydro-rel"/>
</dbReference>
<dbReference type="GO" id="GO:0008448">
    <property type="term" value="F:N-acetylglucosamine-6-phosphate deacetylase activity"/>
    <property type="evidence" value="ECO:0007669"/>
    <property type="project" value="UniProtKB-EC"/>
</dbReference>
<feature type="binding site" evidence="11">
    <location>
        <position position="140"/>
    </location>
    <ligand>
        <name>substrate</name>
    </ligand>
</feature>
<dbReference type="Gene3D" id="3.20.20.140">
    <property type="entry name" value="Metal-dependent hydrolases"/>
    <property type="match status" value="1"/>
</dbReference>
<dbReference type="EC" id="3.5.1.25" evidence="2"/>
<dbReference type="GO" id="GO:0046872">
    <property type="term" value="F:metal ion binding"/>
    <property type="evidence" value="ECO:0007669"/>
    <property type="project" value="UniProtKB-KW"/>
</dbReference>
<dbReference type="SUPFAM" id="SSF51338">
    <property type="entry name" value="Composite domain of metallo-dependent hydrolases"/>
    <property type="match status" value="1"/>
</dbReference>
<evidence type="ECO:0000256" key="12">
    <source>
        <dbReference type="PIRSR" id="PIRSR038994-3"/>
    </source>
</evidence>
<reference evidence="14 15" key="1">
    <citation type="journal article" date="2018" name="Front. Microbiol.">
        <title>Description and Comparative Genomics of Macrococcus caseolyticus subsp. hominis subsp. nov., Macrococcus goetzii sp. nov., Macrococcus epidermidis sp. nov., and Macrococcus bohemicus sp. nov., Novel Macrococci From Human Clinical Material With Virulence Potential and Suspected Uptake of Foreign DNA by Natural Transformation.</title>
        <authorList>
            <person name="Maslanova I."/>
            <person name="Wertheimer Z."/>
            <person name="Sedlacek I."/>
            <person name="Svec P."/>
            <person name="Indrakova A."/>
            <person name="Kovarovic V."/>
            <person name="Schumann P."/>
            <person name="Sproer C."/>
            <person name="Kralova S."/>
            <person name="Sedo O."/>
            <person name="Kristofova L."/>
            <person name="Vrbovska V."/>
            <person name="Fuzik T."/>
            <person name="Petras P."/>
            <person name="Zdrahal Z."/>
            <person name="Ruzickova V."/>
            <person name="Doskar J."/>
            <person name="Pantucek R."/>
        </authorList>
    </citation>
    <scope>NUCLEOTIDE SEQUENCE [LARGE SCALE GENOMIC DNA]</scope>
    <source>
        <strain evidence="14 15">01/688</strain>
    </source>
</reference>
<keyword evidence="6 9" id="KW-0119">Carbohydrate metabolism</keyword>
<dbReference type="PANTHER" id="PTHR11113">
    <property type="entry name" value="N-ACETYLGLUCOSAMINE-6-PHOSPHATE DEACETYLASE"/>
    <property type="match status" value="1"/>
</dbReference>
<evidence type="ECO:0000313" key="14">
    <source>
        <dbReference type="EMBL" id="RAK44628.1"/>
    </source>
</evidence>
<evidence type="ECO:0000256" key="11">
    <source>
        <dbReference type="PIRSR" id="PIRSR038994-2"/>
    </source>
</evidence>
<dbReference type="Gene3D" id="2.30.40.10">
    <property type="entry name" value="Urease, subunit C, domain 1"/>
    <property type="match status" value="1"/>
</dbReference>
<dbReference type="GO" id="GO:0006046">
    <property type="term" value="P:N-acetylglucosamine catabolic process"/>
    <property type="evidence" value="ECO:0007669"/>
    <property type="project" value="TreeGrafter"/>
</dbReference>
<dbReference type="PIRSF" id="PIRSF038994">
    <property type="entry name" value="NagA"/>
    <property type="match status" value="1"/>
</dbReference>
<keyword evidence="15" id="KW-1185">Reference proteome</keyword>
<dbReference type="EMBL" id="PZJH01000003">
    <property type="protein sequence ID" value="RAK44628.1"/>
    <property type="molecule type" value="Genomic_DNA"/>
</dbReference>
<evidence type="ECO:0000256" key="1">
    <source>
        <dbReference type="ARBA" id="ARBA00010716"/>
    </source>
</evidence>
<comment type="caution">
    <text evidence="14">The sequence shown here is derived from an EMBL/GenBank/DDBJ whole genome shotgun (WGS) entry which is preliminary data.</text>
</comment>
<comment type="cofactor">
    <cofactor evidence="12">
        <name>a divalent metal cation</name>
        <dbReference type="ChEBI" id="CHEBI:60240"/>
    </cofactor>
    <text evidence="12">Binds 1 divalent metal cation per subunit.</text>
</comment>
<feature type="binding site" evidence="12">
    <location>
        <position position="129"/>
    </location>
    <ligand>
        <name>Zn(2+)</name>
        <dbReference type="ChEBI" id="CHEBI:29105"/>
    </ligand>
</feature>
<feature type="active site" description="Proton donor/acceptor" evidence="10">
    <location>
        <position position="272"/>
    </location>
</feature>
<dbReference type="CDD" id="cd00854">
    <property type="entry name" value="NagA"/>
    <property type="match status" value="1"/>
</dbReference>
<comment type="catalytic activity">
    <reaction evidence="7">
        <text>N-acetyl-D-glucosamine 6-phosphate + H2O = D-glucosamine 6-phosphate + acetate</text>
        <dbReference type="Rhea" id="RHEA:22936"/>
        <dbReference type="ChEBI" id="CHEBI:15377"/>
        <dbReference type="ChEBI" id="CHEBI:30089"/>
        <dbReference type="ChEBI" id="CHEBI:57513"/>
        <dbReference type="ChEBI" id="CHEBI:58725"/>
        <dbReference type="EC" id="3.5.1.25"/>
    </reaction>
</comment>
<dbReference type="AlphaFoldDB" id="A0A327ZUE9"/>
<evidence type="ECO:0000259" key="13">
    <source>
        <dbReference type="Pfam" id="PF01979"/>
    </source>
</evidence>
<evidence type="ECO:0000256" key="2">
    <source>
        <dbReference type="ARBA" id="ARBA00011899"/>
    </source>
</evidence>
<evidence type="ECO:0000256" key="7">
    <source>
        <dbReference type="ARBA" id="ARBA00047647"/>
    </source>
</evidence>
<evidence type="ECO:0000256" key="9">
    <source>
        <dbReference type="PIRNR" id="PIRNR038994"/>
    </source>
</evidence>
<evidence type="ECO:0000256" key="3">
    <source>
        <dbReference type="ARBA" id="ARBA00018029"/>
    </source>
</evidence>
<dbReference type="RefSeq" id="WP_111715975.1">
    <property type="nucleotide sequence ID" value="NZ_JBHSSR010000013.1"/>
</dbReference>
<dbReference type="PANTHER" id="PTHR11113:SF14">
    <property type="entry name" value="N-ACETYLGLUCOSAMINE-6-PHOSPHATE DEACETYLASE"/>
    <property type="match status" value="1"/>
</dbReference>
<keyword evidence="4 12" id="KW-0479">Metal-binding</keyword>
<feature type="domain" description="Amidohydrolase-related" evidence="13">
    <location>
        <begin position="50"/>
        <end position="376"/>
    </location>
</feature>
<accession>A0A327ZUE9</accession>
<organism evidence="14 15">
    <name type="scientific">Macrococcus epidermidis</name>
    <dbReference type="NCBI Taxonomy" id="1902580"/>
    <lineage>
        <taxon>Bacteria</taxon>
        <taxon>Bacillati</taxon>
        <taxon>Bacillota</taxon>
        <taxon>Bacilli</taxon>
        <taxon>Bacillales</taxon>
        <taxon>Staphylococcaceae</taxon>
        <taxon>Macrococcus</taxon>
    </lineage>
</organism>
<comment type="similarity">
    <text evidence="1 9">Belongs to the metallo-dependent hydrolases superfamily. NagA family.</text>
</comment>
<evidence type="ECO:0000256" key="10">
    <source>
        <dbReference type="PIRSR" id="PIRSR038994-1"/>
    </source>
</evidence>
<protein>
    <recommendedName>
        <fullName evidence="3">N-acetylglucosamine-6-phosphate deacetylase</fullName>
        <ecNumber evidence="2">3.5.1.25</ecNumber>
    </recommendedName>
</protein>
<dbReference type="SUPFAM" id="SSF51556">
    <property type="entry name" value="Metallo-dependent hydrolases"/>
    <property type="match status" value="1"/>
</dbReference>
<dbReference type="InterPro" id="IPR003764">
    <property type="entry name" value="GlcNAc_6-P_deAcase"/>
</dbReference>
<dbReference type="Pfam" id="PF01979">
    <property type="entry name" value="Amidohydro_1"/>
    <property type="match status" value="1"/>
</dbReference>
<gene>
    <name evidence="14" type="primary">nagA</name>
    <name evidence="14" type="ORF">BHU61_07900</name>
</gene>